<keyword evidence="2" id="KW-1185">Reference proteome</keyword>
<reference evidence="1 2" key="2">
    <citation type="submission" date="2018-12" db="EMBL/GenBank/DDBJ databases">
        <title>Simiduia agarivorans gen. nov., sp. nov., a marine, agarolytic bacterium isolated from shallow coastal water from Keelung, Taiwan.</title>
        <authorList>
            <person name="Shieh W.Y."/>
        </authorList>
    </citation>
    <scope>NUCLEOTIDE SEQUENCE [LARGE SCALE GENOMIC DNA]</scope>
    <source>
        <strain evidence="1 2">GTF-13</strain>
    </source>
</reference>
<sequence length="102" mass="11337">MIAAWEGESSKAPRDHELRVKLTAHDSARLRALADIYPGRSQEQILGDLVATALNEVEEALPYVQGKKVIARDEMGDPLYEDIGITPRFEALTRKYLQGSKG</sequence>
<protein>
    <submittedName>
        <fullName evidence="1">Type 1 pili tip component</fullName>
    </submittedName>
</protein>
<gene>
    <name evidence="1" type="ORF">D0544_10990</name>
</gene>
<name>A0A3P3VP92_9GAMM</name>
<evidence type="ECO:0000313" key="2">
    <source>
        <dbReference type="Proteomes" id="UP000280792"/>
    </source>
</evidence>
<proteinExistence type="predicted"/>
<organism evidence="1 2">
    <name type="scientific">Aestuariirhabdus litorea</name>
    <dbReference type="NCBI Taxonomy" id="2528527"/>
    <lineage>
        <taxon>Bacteria</taxon>
        <taxon>Pseudomonadati</taxon>
        <taxon>Pseudomonadota</taxon>
        <taxon>Gammaproteobacteria</taxon>
        <taxon>Oceanospirillales</taxon>
        <taxon>Aestuariirhabdaceae</taxon>
        <taxon>Aestuariirhabdus</taxon>
    </lineage>
</organism>
<comment type="caution">
    <text evidence="1">The sequence shown here is derived from an EMBL/GenBank/DDBJ whole genome shotgun (WGS) entry which is preliminary data.</text>
</comment>
<dbReference type="Proteomes" id="UP000280792">
    <property type="component" value="Unassembled WGS sequence"/>
</dbReference>
<reference evidence="1 2" key="1">
    <citation type="submission" date="2018-08" db="EMBL/GenBank/DDBJ databases">
        <authorList>
            <person name="Khan S.A."/>
        </authorList>
    </citation>
    <scope>NUCLEOTIDE SEQUENCE [LARGE SCALE GENOMIC DNA]</scope>
    <source>
        <strain evidence="1 2">GTF-13</strain>
    </source>
</reference>
<evidence type="ECO:0000313" key="1">
    <source>
        <dbReference type="EMBL" id="RRJ83476.1"/>
    </source>
</evidence>
<accession>A0A3P3VP92</accession>
<dbReference type="AlphaFoldDB" id="A0A3P3VP92"/>
<dbReference type="EMBL" id="QWEZ01000002">
    <property type="protein sequence ID" value="RRJ83476.1"/>
    <property type="molecule type" value="Genomic_DNA"/>
</dbReference>